<dbReference type="GO" id="GO:0005829">
    <property type="term" value="C:cytosol"/>
    <property type="evidence" value="ECO:0007669"/>
    <property type="project" value="TreeGrafter"/>
</dbReference>
<dbReference type="FunFam" id="3.40.50.2300:FF:000018">
    <property type="entry name" value="DNA-binding transcriptional regulator NtrC"/>
    <property type="match status" value="1"/>
</dbReference>
<dbReference type="KEGG" id="ddu:GF1_13760"/>
<dbReference type="EMBL" id="AP024233">
    <property type="protein sequence ID" value="BCO09000.1"/>
    <property type="molecule type" value="Genomic_DNA"/>
</dbReference>
<dbReference type="InterPro" id="IPR001789">
    <property type="entry name" value="Sig_transdc_resp-reg_receiver"/>
</dbReference>
<organism evidence="9 10">
    <name type="scientific">Desulfolithobacter dissulfuricans</name>
    <dbReference type="NCBI Taxonomy" id="2795293"/>
    <lineage>
        <taxon>Bacteria</taxon>
        <taxon>Pseudomonadati</taxon>
        <taxon>Thermodesulfobacteriota</taxon>
        <taxon>Desulfobulbia</taxon>
        <taxon>Desulfobulbales</taxon>
        <taxon>Desulfobulbaceae</taxon>
        <taxon>Desulfolithobacter</taxon>
    </lineage>
</organism>
<keyword evidence="1 6" id="KW-0597">Phosphoprotein</keyword>
<evidence type="ECO:0000256" key="4">
    <source>
        <dbReference type="ARBA" id="ARBA00023125"/>
    </source>
</evidence>
<evidence type="ECO:0000256" key="5">
    <source>
        <dbReference type="ARBA" id="ARBA00023163"/>
    </source>
</evidence>
<reference evidence="9" key="1">
    <citation type="submission" date="2020-12" db="EMBL/GenBank/DDBJ databases">
        <title>Desulfobium dissulfuricans gen. nov., sp. nov., a novel mesophilic, sulfate-reducing bacterium isolated from a deep-sea hydrothermal vent.</title>
        <authorList>
            <person name="Hashimoto Y."/>
            <person name="Tame A."/>
            <person name="Sawayama S."/>
            <person name="Miyazaki J."/>
            <person name="Takai K."/>
            <person name="Nakagawa S."/>
        </authorList>
    </citation>
    <scope>NUCLEOTIDE SEQUENCE</scope>
    <source>
        <strain evidence="9">GF1</strain>
    </source>
</reference>
<dbReference type="InterPro" id="IPR039420">
    <property type="entry name" value="WalR-like"/>
</dbReference>
<evidence type="ECO:0000256" key="2">
    <source>
        <dbReference type="ARBA" id="ARBA00023012"/>
    </source>
</evidence>
<keyword evidence="3" id="KW-0805">Transcription regulation</keyword>
<evidence type="ECO:0000259" key="8">
    <source>
        <dbReference type="PROSITE" id="PS50110"/>
    </source>
</evidence>
<sequence length="189" mass="20917">MNHMSILVADDDPVVRRLLEKRLQDAGYEVTVAGDGVEATRKLASQRFDVVVTDLVMPGDIGGIELLQVVKEKSIDTEVIVITAHSSIDTAVEAMKKGAVDYLEKPVNFDELFIRLEKISEVKSLIRNADDLREAMDVTESSAAQTIQYLEITAADLQLKLDQLRKILSDPEKEEGVRIAEALKIIGVQ</sequence>
<dbReference type="PANTHER" id="PTHR48111">
    <property type="entry name" value="REGULATOR OF RPOS"/>
    <property type="match status" value="1"/>
</dbReference>
<feature type="coiled-coil region" evidence="7">
    <location>
        <begin position="122"/>
        <end position="167"/>
    </location>
</feature>
<evidence type="ECO:0000256" key="3">
    <source>
        <dbReference type="ARBA" id="ARBA00023015"/>
    </source>
</evidence>
<feature type="domain" description="Response regulatory" evidence="8">
    <location>
        <begin position="5"/>
        <end position="120"/>
    </location>
</feature>
<gene>
    <name evidence="9" type="ORF">GF1_13760</name>
</gene>
<dbReference type="Proteomes" id="UP001063350">
    <property type="component" value="Chromosome"/>
</dbReference>
<feature type="modified residue" description="4-aspartylphosphate" evidence="6">
    <location>
        <position position="54"/>
    </location>
</feature>
<dbReference type="InterPro" id="IPR011006">
    <property type="entry name" value="CheY-like_superfamily"/>
</dbReference>
<evidence type="ECO:0000313" key="9">
    <source>
        <dbReference type="EMBL" id="BCO09000.1"/>
    </source>
</evidence>
<dbReference type="GO" id="GO:0000976">
    <property type="term" value="F:transcription cis-regulatory region binding"/>
    <property type="evidence" value="ECO:0007669"/>
    <property type="project" value="TreeGrafter"/>
</dbReference>
<keyword evidence="10" id="KW-1185">Reference proteome</keyword>
<keyword evidence="2" id="KW-0902">Two-component regulatory system</keyword>
<keyword evidence="4" id="KW-0238">DNA-binding</keyword>
<accession>A0A915U1A3</accession>
<dbReference type="GO" id="GO:0006355">
    <property type="term" value="P:regulation of DNA-templated transcription"/>
    <property type="evidence" value="ECO:0007669"/>
    <property type="project" value="TreeGrafter"/>
</dbReference>
<name>A0A915U1A3_9BACT</name>
<evidence type="ECO:0000256" key="6">
    <source>
        <dbReference type="PROSITE-ProRule" id="PRU00169"/>
    </source>
</evidence>
<evidence type="ECO:0000256" key="1">
    <source>
        <dbReference type="ARBA" id="ARBA00022553"/>
    </source>
</evidence>
<dbReference type="GO" id="GO:0032993">
    <property type="term" value="C:protein-DNA complex"/>
    <property type="evidence" value="ECO:0007669"/>
    <property type="project" value="TreeGrafter"/>
</dbReference>
<dbReference type="PROSITE" id="PS50110">
    <property type="entry name" value="RESPONSE_REGULATORY"/>
    <property type="match status" value="1"/>
</dbReference>
<dbReference type="Pfam" id="PF00072">
    <property type="entry name" value="Response_reg"/>
    <property type="match status" value="1"/>
</dbReference>
<keyword evidence="5" id="KW-0804">Transcription</keyword>
<protein>
    <recommendedName>
        <fullName evidence="8">Response regulatory domain-containing protein</fullName>
    </recommendedName>
</protein>
<dbReference type="SUPFAM" id="SSF52172">
    <property type="entry name" value="CheY-like"/>
    <property type="match status" value="1"/>
</dbReference>
<dbReference type="AlphaFoldDB" id="A0A915U1A3"/>
<evidence type="ECO:0000313" key="10">
    <source>
        <dbReference type="Proteomes" id="UP001063350"/>
    </source>
</evidence>
<evidence type="ECO:0000256" key="7">
    <source>
        <dbReference type="SAM" id="Coils"/>
    </source>
</evidence>
<dbReference type="SMART" id="SM00448">
    <property type="entry name" value="REC"/>
    <property type="match status" value="1"/>
</dbReference>
<dbReference type="GO" id="GO:0000156">
    <property type="term" value="F:phosphorelay response regulator activity"/>
    <property type="evidence" value="ECO:0007669"/>
    <property type="project" value="TreeGrafter"/>
</dbReference>
<dbReference type="RefSeq" id="WP_267928879.1">
    <property type="nucleotide sequence ID" value="NZ_AP024233.1"/>
</dbReference>
<keyword evidence="7" id="KW-0175">Coiled coil</keyword>
<proteinExistence type="predicted"/>
<dbReference type="PANTHER" id="PTHR48111:SF1">
    <property type="entry name" value="TWO-COMPONENT RESPONSE REGULATOR ORR33"/>
    <property type="match status" value="1"/>
</dbReference>
<dbReference type="Gene3D" id="3.40.50.2300">
    <property type="match status" value="1"/>
</dbReference>